<evidence type="ECO:0000313" key="2">
    <source>
        <dbReference type="RefSeq" id="XP_025075880.1"/>
    </source>
</evidence>
<organism evidence="1 2">
    <name type="scientific">Pogonomyrmex barbatus</name>
    <name type="common">red harvester ant</name>
    <dbReference type="NCBI Taxonomy" id="144034"/>
    <lineage>
        <taxon>Eukaryota</taxon>
        <taxon>Metazoa</taxon>
        <taxon>Ecdysozoa</taxon>
        <taxon>Arthropoda</taxon>
        <taxon>Hexapoda</taxon>
        <taxon>Insecta</taxon>
        <taxon>Pterygota</taxon>
        <taxon>Neoptera</taxon>
        <taxon>Endopterygota</taxon>
        <taxon>Hymenoptera</taxon>
        <taxon>Apocrita</taxon>
        <taxon>Aculeata</taxon>
        <taxon>Formicoidea</taxon>
        <taxon>Formicidae</taxon>
        <taxon>Myrmicinae</taxon>
        <taxon>Pogonomyrmex</taxon>
    </lineage>
</organism>
<dbReference type="AlphaFoldDB" id="A0A8N1SAM7"/>
<sequence length="284" mass="32042">MHFQLRKVWPPLRSVDLIAKPLVLATYRMAPSLPFKFFETFAEIIEDILERPVVLLHETKDNRPIPSDLVEIAIMPASENWNIGKLLPVTFEFQHALNMPKCTNMYADVVVLKHSSPRISLGRSMSSLQECKVSIAKKNYRHNSVAGLFWNYLISTGRTPQFFATVLDANNGRDVISMVIDGIADAGIVEAPVLTCNRYNLVGAEELEIFASIGPLPPYRIMIHPRAAEEYGNMLTDGLLENDSKWHKRLNCLGILGFAKNSADNYKPIDETPVVTEIFYSSEY</sequence>
<keyword evidence="1" id="KW-1185">Reference proteome</keyword>
<dbReference type="RefSeq" id="XP_025075880.1">
    <property type="nucleotide sequence ID" value="XM_025220095.1"/>
</dbReference>
<accession>A0A8N1SAM7</accession>
<dbReference type="OrthoDB" id="5310573at2759"/>
<dbReference type="Proteomes" id="UP000504615">
    <property type="component" value="Unplaced"/>
</dbReference>
<proteinExistence type="predicted"/>
<protein>
    <submittedName>
        <fullName evidence="2">Uncharacterized protein LOC105434152</fullName>
    </submittedName>
</protein>
<evidence type="ECO:0000313" key="1">
    <source>
        <dbReference type="Proteomes" id="UP000504615"/>
    </source>
</evidence>
<reference evidence="2" key="1">
    <citation type="submission" date="2025-08" db="UniProtKB">
        <authorList>
            <consortium name="RefSeq"/>
        </authorList>
    </citation>
    <scope>IDENTIFICATION</scope>
</reference>
<name>A0A8N1SAM7_9HYME</name>
<dbReference type="GeneID" id="105434152"/>
<gene>
    <name evidence="2" type="primary">LOC105434152</name>
</gene>